<dbReference type="HOGENOM" id="CLU_784681_0_0_9"/>
<keyword evidence="2" id="KW-1185">Reference proteome</keyword>
<dbReference type="GeneID" id="93920863"/>
<protein>
    <submittedName>
        <fullName evidence="1">Uncharacterized protein</fullName>
    </submittedName>
</protein>
<name>E7S8C2_9STRE</name>
<accession>E7S8C2</accession>
<proteinExistence type="predicted"/>
<dbReference type="AlphaFoldDB" id="E7S8C2"/>
<evidence type="ECO:0000313" key="2">
    <source>
        <dbReference type="Proteomes" id="UP000002814"/>
    </source>
</evidence>
<dbReference type="Proteomes" id="UP000002814">
    <property type="component" value="Unassembled WGS sequence"/>
</dbReference>
<evidence type="ECO:0000313" key="1">
    <source>
        <dbReference type="EMBL" id="EFW00186.1"/>
    </source>
</evidence>
<reference evidence="1 2" key="1">
    <citation type="submission" date="2010-12" db="EMBL/GenBank/DDBJ databases">
        <authorList>
            <person name="Muzny D."/>
            <person name="Qin X."/>
            <person name="Deng J."/>
            <person name="Jiang H."/>
            <person name="Liu Y."/>
            <person name="Qu J."/>
            <person name="Song X.-Z."/>
            <person name="Zhang L."/>
            <person name="Thornton R."/>
            <person name="Coyle M."/>
            <person name="Francisco L."/>
            <person name="Jackson L."/>
            <person name="Javaid M."/>
            <person name="Korchina V."/>
            <person name="Kovar C."/>
            <person name="Mata R."/>
            <person name="Mathew T."/>
            <person name="Ngo R."/>
            <person name="Nguyen L."/>
            <person name="Nguyen N."/>
            <person name="Okwuonu G."/>
            <person name="Ongeri F."/>
            <person name="Pham C."/>
            <person name="Simmons D."/>
            <person name="Wilczek-Boney K."/>
            <person name="Hale W."/>
            <person name="Jakkamsetti A."/>
            <person name="Pham P."/>
            <person name="Ruth R."/>
            <person name="San Lucas F."/>
            <person name="Warren J."/>
            <person name="Zhang J."/>
            <person name="Zhao Z."/>
            <person name="Zhou C."/>
            <person name="Zhu D."/>
            <person name="Lee S."/>
            <person name="Bess C."/>
            <person name="Blankenburg K."/>
            <person name="Forbes L."/>
            <person name="Fu Q."/>
            <person name="Gubbala S."/>
            <person name="Hirani K."/>
            <person name="Jayaseelan J.C."/>
            <person name="Lara F."/>
            <person name="Munidasa M."/>
            <person name="Palculict T."/>
            <person name="Patil S."/>
            <person name="Pu L.-L."/>
            <person name="Saada N."/>
            <person name="Tang L."/>
            <person name="Weissenberger G."/>
            <person name="Zhu Y."/>
            <person name="Hemphill L."/>
            <person name="Shang Y."/>
            <person name="Youmans B."/>
            <person name="Ayvaz T."/>
            <person name="Ross M."/>
            <person name="Santibanez J."/>
            <person name="Aqrawi P."/>
            <person name="Gross S."/>
            <person name="Joshi V."/>
            <person name="Fowler G."/>
            <person name="Nazareth L."/>
            <person name="Reid J."/>
            <person name="Worley K."/>
            <person name="Petrosino J."/>
            <person name="Highlander S."/>
            <person name="Gibbs R."/>
        </authorList>
    </citation>
    <scope>NUCLEOTIDE SEQUENCE [LARGE SCALE GENOMIC DNA]</scope>
    <source>
        <strain evidence="1 2">ATCC 700641</strain>
    </source>
</reference>
<comment type="caution">
    <text evidence="1">The sequence shown here is derived from an EMBL/GenBank/DDBJ whole genome shotgun (WGS) entry which is preliminary data.</text>
</comment>
<dbReference type="EMBL" id="AEQR01000003">
    <property type="protein sequence ID" value="EFW00186.1"/>
    <property type="molecule type" value="Genomic_DNA"/>
</dbReference>
<organism evidence="1 2">
    <name type="scientific">Streptococcus australis ATCC 700641</name>
    <dbReference type="NCBI Taxonomy" id="888833"/>
    <lineage>
        <taxon>Bacteria</taxon>
        <taxon>Bacillati</taxon>
        <taxon>Bacillota</taxon>
        <taxon>Bacilli</taxon>
        <taxon>Lactobacillales</taxon>
        <taxon>Streptococcaceae</taxon>
        <taxon>Streptococcus</taxon>
    </lineage>
</organism>
<dbReference type="eggNOG" id="ENOG502Z7SU">
    <property type="taxonomic scope" value="Bacteria"/>
</dbReference>
<dbReference type="RefSeq" id="WP_006595228.1">
    <property type="nucleotide sequence ID" value="NZ_AFUD01000015.1"/>
</dbReference>
<gene>
    <name evidence="1" type="ORF">HMPREF9421_0308</name>
</gene>
<sequence>MESFEIEIPKMEHFEVDVRKKELYNYDFQSYSLTPLQKEASLVVANKIRNNLFAHIPEAKLLKKLVEKNDNDNVEYVAKLSEVAKEKLKSGEWSYGIRKKTGETYAVLKDTESGKIKSSVTLEKRTVKELGNLPELSAIQGQLASISEQIESLNELVIRVEQGQYNDRFSGFFSARQLIVEALATRNEQLKKELLLSAIKENNNTIAKLMMSIYTDGLDFINIKTNSKDAKRINTLLQQSISYLSSAMQLNVVAYTVLEEHESVIAVLSNYKAFTEQTLLEPKYDGKSLAWKIDNFTKGNSSSFINLTQSISENINALVNHSETLLVEEDTNERREN</sequence>
<dbReference type="PATRIC" id="fig|888833.12.peg.1505"/>